<evidence type="ECO:0000313" key="2">
    <source>
        <dbReference type="Proteomes" id="UP001150581"/>
    </source>
</evidence>
<proteinExistence type="predicted"/>
<reference evidence="1" key="1">
    <citation type="submission" date="2022-07" db="EMBL/GenBank/DDBJ databases">
        <title>Phylogenomic reconstructions and comparative analyses of Kickxellomycotina fungi.</title>
        <authorList>
            <person name="Reynolds N.K."/>
            <person name="Stajich J.E."/>
            <person name="Barry K."/>
            <person name="Grigoriev I.V."/>
            <person name="Crous P."/>
            <person name="Smith M.E."/>
        </authorList>
    </citation>
    <scope>NUCLEOTIDE SEQUENCE</scope>
    <source>
        <strain evidence="1">Benny 63K</strain>
    </source>
</reference>
<protein>
    <submittedName>
        <fullName evidence="1">Uncharacterized protein</fullName>
    </submittedName>
</protein>
<gene>
    <name evidence="1" type="ORF">LPJ66_008858</name>
</gene>
<keyword evidence="2" id="KW-1185">Reference proteome</keyword>
<name>A0ACC1I5K3_9FUNG</name>
<feature type="non-terminal residue" evidence="1">
    <location>
        <position position="132"/>
    </location>
</feature>
<comment type="caution">
    <text evidence="1">The sequence shown here is derived from an EMBL/GenBank/DDBJ whole genome shotgun (WGS) entry which is preliminary data.</text>
</comment>
<accession>A0ACC1I5K3</accession>
<organism evidence="1 2">
    <name type="scientific">Kickxella alabastrina</name>
    <dbReference type="NCBI Taxonomy" id="61397"/>
    <lineage>
        <taxon>Eukaryota</taxon>
        <taxon>Fungi</taxon>
        <taxon>Fungi incertae sedis</taxon>
        <taxon>Zoopagomycota</taxon>
        <taxon>Kickxellomycotina</taxon>
        <taxon>Kickxellomycetes</taxon>
        <taxon>Kickxellales</taxon>
        <taxon>Kickxellaceae</taxon>
        <taxon>Kickxella</taxon>
    </lineage>
</organism>
<dbReference type="Proteomes" id="UP001150581">
    <property type="component" value="Unassembled WGS sequence"/>
</dbReference>
<dbReference type="EMBL" id="JANBPG010001880">
    <property type="protein sequence ID" value="KAJ1887901.1"/>
    <property type="molecule type" value="Genomic_DNA"/>
</dbReference>
<sequence>MSSMPSRYSEKPMANAPYSAVARNSQETGRVHFNADHRDSESAADIEDNDIFDSSANTIDAMEVADNDTLYYGMSLGTRRKMHKVTMPQGWGRGFWITVISLVLVSVVGMFWLYFDGISWTQQSKKRNVILM</sequence>
<evidence type="ECO:0000313" key="1">
    <source>
        <dbReference type="EMBL" id="KAJ1887901.1"/>
    </source>
</evidence>